<gene>
    <name evidence="2" type="ORF">GCM10017764_09300</name>
</gene>
<dbReference type="RefSeq" id="WP_189625457.1">
    <property type="nucleotide sequence ID" value="NZ_BNAF01000003.1"/>
</dbReference>
<dbReference type="PANTHER" id="PTHR43798:SF33">
    <property type="entry name" value="HYDROLASE, PUTATIVE (AFU_ORTHOLOGUE AFUA_2G14860)-RELATED"/>
    <property type="match status" value="1"/>
</dbReference>
<keyword evidence="3" id="KW-1185">Reference proteome</keyword>
<organism evidence="2 3">
    <name type="scientific">Sphingobacterium griseoflavum</name>
    <dbReference type="NCBI Taxonomy" id="1474952"/>
    <lineage>
        <taxon>Bacteria</taxon>
        <taxon>Pseudomonadati</taxon>
        <taxon>Bacteroidota</taxon>
        <taxon>Sphingobacteriia</taxon>
        <taxon>Sphingobacteriales</taxon>
        <taxon>Sphingobacteriaceae</taxon>
        <taxon>Sphingobacterium</taxon>
    </lineage>
</organism>
<proteinExistence type="predicted"/>
<reference evidence="3" key="1">
    <citation type="journal article" date="2019" name="Int. J. Syst. Evol. Microbiol.">
        <title>The Global Catalogue of Microorganisms (GCM) 10K type strain sequencing project: providing services to taxonomists for standard genome sequencing and annotation.</title>
        <authorList>
            <consortium name="The Broad Institute Genomics Platform"/>
            <consortium name="The Broad Institute Genome Sequencing Center for Infectious Disease"/>
            <person name="Wu L."/>
            <person name="Ma J."/>
        </authorList>
    </citation>
    <scope>NUCLEOTIDE SEQUENCE [LARGE SCALE GENOMIC DNA]</scope>
    <source>
        <strain evidence="3">CGMCC 1.12966</strain>
    </source>
</reference>
<feature type="domain" description="AB hydrolase-1" evidence="1">
    <location>
        <begin position="43"/>
        <end position="214"/>
    </location>
</feature>
<evidence type="ECO:0000313" key="3">
    <source>
        <dbReference type="Proteomes" id="UP000620550"/>
    </source>
</evidence>
<evidence type="ECO:0000259" key="1">
    <source>
        <dbReference type="Pfam" id="PF00561"/>
    </source>
</evidence>
<dbReference type="Gene3D" id="3.40.50.1820">
    <property type="entry name" value="alpha/beta hydrolase"/>
    <property type="match status" value="1"/>
</dbReference>
<protein>
    <recommendedName>
        <fullName evidence="1">AB hydrolase-1 domain-containing protein</fullName>
    </recommendedName>
</protein>
<dbReference type="Pfam" id="PF00561">
    <property type="entry name" value="Abhydrolase_1"/>
    <property type="match status" value="1"/>
</dbReference>
<name>A0ABQ3HUV5_9SPHI</name>
<dbReference type="InterPro" id="IPR000073">
    <property type="entry name" value="AB_hydrolase_1"/>
</dbReference>
<dbReference type="Proteomes" id="UP000620550">
    <property type="component" value="Unassembled WGS sequence"/>
</dbReference>
<dbReference type="SUPFAM" id="SSF53474">
    <property type="entry name" value="alpha/beta-Hydrolases"/>
    <property type="match status" value="1"/>
</dbReference>
<evidence type="ECO:0000313" key="2">
    <source>
        <dbReference type="EMBL" id="GHE28865.1"/>
    </source>
</evidence>
<dbReference type="InterPro" id="IPR050266">
    <property type="entry name" value="AB_hydrolase_sf"/>
</dbReference>
<dbReference type="EMBL" id="BNAF01000003">
    <property type="protein sequence ID" value="GHE28865.1"/>
    <property type="molecule type" value="Genomic_DNA"/>
</dbReference>
<comment type="caution">
    <text evidence="2">The sequence shown here is derived from an EMBL/GenBank/DDBJ whole genome shotgun (WGS) entry which is preliminary data.</text>
</comment>
<dbReference type="InterPro" id="IPR029058">
    <property type="entry name" value="AB_hydrolase_fold"/>
</dbReference>
<accession>A0ABQ3HUV5</accession>
<sequence>MKTYVWIVLYLLTITADGYSQIDTLIRINSCNLHFKVNAGAGKPILFESGGGLDHRQWDSIANILHENLHATTIIYDRQGFGKSEIDTVRYNILTEVQGLEDAIEQLGYDQSDMLLVSHSLGAFYSRLYAHRNPASVKGIIMFDPRIPTTDDVKFAKDIAKSLVRDAFGPEDIAWYYLLYRMAWNSNFLINKPVPASIPILNIMAAYGPFDTEEENNRFKSAQTNFVNSRKNATLLLAQGSSHNIPQDMPDYVIAEVAKFYRQYLGFDK</sequence>
<dbReference type="PANTHER" id="PTHR43798">
    <property type="entry name" value="MONOACYLGLYCEROL LIPASE"/>
    <property type="match status" value="1"/>
</dbReference>